<sequence>MEGPSLAQWGAHEPVLGTAATEAVSRELLLYLSALHCSIKGFLHLIVREWLPQLQYHSGSPHHGKQELFRSHSFAKMNVLDPVHPEKHPEERIARPSHIWAQIDFIVVTW</sequence>
<organism evidence="1 2">
    <name type="scientific">Scleroderma citrinum Foug A</name>
    <dbReference type="NCBI Taxonomy" id="1036808"/>
    <lineage>
        <taxon>Eukaryota</taxon>
        <taxon>Fungi</taxon>
        <taxon>Dikarya</taxon>
        <taxon>Basidiomycota</taxon>
        <taxon>Agaricomycotina</taxon>
        <taxon>Agaricomycetes</taxon>
        <taxon>Agaricomycetidae</taxon>
        <taxon>Boletales</taxon>
        <taxon>Sclerodermatineae</taxon>
        <taxon>Sclerodermataceae</taxon>
        <taxon>Scleroderma</taxon>
    </lineage>
</organism>
<reference evidence="1 2" key="1">
    <citation type="submission" date="2014-04" db="EMBL/GenBank/DDBJ databases">
        <authorList>
            <consortium name="DOE Joint Genome Institute"/>
            <person name="Kuo A."/>
            <person name="Kohler A."/>
            <person name="Nagy L.G."/>
            <person name="Floudas D."/>
            <person name="Copeland A."/>
            <person name="Barry K.W."/>
            <person name="Cichocki N."/>
            <person name="Veneault-Fourrey C."/>
            <person name="LaButti K."/>
            <person name="Lindquist E.A."/>
            <person name="Lipzen A."/>
            <person name="Lundell T."/>
            <person name="Morin E."/>
            <person name="Murat C."/>
            <person name="Sun H."/>
            <person name="Tunlid A."/>
            <person name="Henrissat B."/>
            <person name="Grigoriev I.V."/>
            <person name="Hibbett D.S."/>
            <person name="Martin F."/>
            <person name="Nordberg H.P."/>
            <person name="Cantor M.N."/>
            <person name="Hua S.X."/>
        </authorList>
    </citation>
    <scope>NUCLEOTIDE SEQUENCE [LARGE SCALE GENOMIC DNA]</scope>
    <source>
        <strain evidence="1 2">Foug A</strain>
    </source>
</reference>
<dbReference type="AlphaFoldDB" id="A0A0C2ZLE8"/>
<dbReference type="EMBL" id="KN822179">
    <property type="protein sequence ID" value="KIM53482.1"/>
    <property type="molecule type" value="Genomic_DNA"/>
</dbReference>
<reference evidence="2" key="2">
    <citation type="submission" date="2015-01" db="EMBL/GenBank/DDBJ databases">
        <title>Evolutionary Origins and Diversification of the Mycorrhizal Mutualists.</title>
        <authorList>
            <consortium name="DOE Joint Genome Institute"/>
            <consortium name="Mycorrhizal Genomics Consortium"/>
            <person name="Kohler A."/>
            <person name="Kuo A."/>
            <person name="Nagy L.G."/>
            <person name="Floudas D."/>
            <person name="Copeland A."/>
            <person name="Barry K.W."/>
            <person name="Cichocki N."/>
            <person name="Veneault-Fourrey C."/>
            <person name="LaButti K."/>
            <person name="Lindquist E.A."/>
            <person name="Lipzen A."/>
            <person name="Lundell T."/>
            <person name="Morin E."/>
            <person name="Murat C."/>
            <person name="Riley R."/>
            <person name="Ohm R."/>
            <person name="Sun H."/>
            <person name="Tunlid A."/>
            <person name="Henrissat B."/>
            <person name="Grigoriev I.V."/>
            <person name="Hibbett D.S."/>
            <person name="Martin F."/>
        </authorList>
    </citation>
    <scope>NUCLEOTIDE SEQUENCE [LARGE SCALE GENOMIC DNA]</scope>
    <source>
        <strain evidence="2">Foug A</strain>
    </source>
</reference>
<gene>
    <name evidence="1" type="ORF">SCLCIDRAFT_432911</name>
</gene>
<evidence type="ECO:0000313" key="1">
    <source>
        <dbReference type="EMBL" id="KIM53482.1"/>
    </source>
</evidence>
<dbReference type="HOGENOM" id="CLU_2172554_0_0_1"/>
<proteinExistence type="predicted"/>
<name>A0A0C2ZLE8_9AGAM</name>
<dbReference type="Proteomes" id="UP000053989">
    <property type="component" value="Unassembled WGS sequence"/>
</dbReference>
<dbReference type="InParanoid" id="A0A0C2ZLE8"/>
<evidence type="ECO:0000313" key="2">
    <source>
        <dbReference type="Proteomes" id="UP000053989"/>
    </source>
</evidence>
<protein>
    <submittedName>
        <fullName evidence="1">Uncharacterized protein</fullName>
    </submittedName>
</protein>
<accession>A0A0C2ZLE8</accession>
<keyword evidence="2" id="KW-1185">Reference proteome</keyword>